<evidence type="ECO:0000313" key="3">
    <source>
        <dbReference type="Proteomes" id="UP000239724"/>
    </source>
</evidence>
<keyword evidence="3" id="KW-1185">Reference proteome</keyword>
<organism evidence="2 3">
    <name type="scientific">Rhodopila globiformis</name>
    <name type="common">Rhodopseudomonas globiformis</name>
    <dbReference type="NCBI Taxonomy" id="1071"/>
    <lineage>
        <taxon>Bacteria</taxon>
        <taxon>Pseudomonadati</taxon>
        <taxon>Pseudomonadota</taxon>
        <taxon>Alphaproteobacteria</taxon>
        <taxon>Acetobacterales</taxon>
        <taxon>Acetobacteraceae</taxon>
        <taxon>Rhodopila</taxon>
    </lineage>
</organism>
<dbReference type="RefSeq" id="WP_104521850.1">
    <property type="nucleotide sequence ID" value="NZ_NHRY01000254.1"/>
</dbReference>
<name>A0A2S6MZI5_RHOGL</name>
<evidence type="ECO:0000256" key="1">
    <source>
        <dbReference type="SAM" id="Coils"/>
    </source>
</evidence>
<gene>
    <name evidence="2" type="ORF">CCS01_26595</name>
</gene>
<comment type="caution">
    <text evidence="2">The sequence shown here is derived from an EMBL/GenBank/DDBJ whole genome shotgun (WGS) entry which is preliminary data.</text>
</comment>
<keyword evidence="1" id="KW-0175">Coiled coil</keyword>
<sequence>MSGLDLLIRLSRRTVEERQVTLARASQAHAEAVAAIQAHEEGIAAESLAAANDIDALAAFANWSASAARRGNALQQRRSDLARSEHAAQGALHEAFIDLKRLELALDAALETAAAATQKRADAAADELQIIRRNAKAA</sequence>
<proteinExistence type="predicted"/>
<feature type="coiled-coil region" evidence="1">
    <location>
        <begin position="99"/>
        <end position="134"/>
    </location>
</feature>
<evidence type="ECO:0008006" key="4">
    <source>
        <dbReference type="Google" id="ProtNLM"/>
    </source>
</evidence>
<dbReference type="AlphaFoldDB" id="A0A2S6MZI5"/>
<dbReference type="Proteomes" id="UP000239724">
    <property type="component" value="Unassembled WGS sequence"/>
</dbReference>
<accession>A0A2S6MZI5</accession>
<reference evidence="2 3" key="1">
    <citation type="journal article" date="2018" name="Arch. Microbiol.">
        <title>New insights into the metabolic potential of the phototrophic purple bacterium Rhodopila globiformis DSM 161(T) from its draft genome sequence and evidence for a vanadium-dependent nitrogenase.</title>
        <authorList>
            <person name="Imhoff J.F."/>
            <person name="Rahn T."/>
            <person name="Kunzel S."/>
            <person name="Neulinger S.C."/>
        </authorList>
    </citation>
    <scope>NUCLEOTIDE SEQUENCE [LARGE SCALE GENOMIC DNA]</scope>
    <source>
        <strain evidence="2 3">DSM 161</strain>
    </source>
</reference>
<dbReference type="EMBL" id="NHRY01000254">
    <property type="protein sequence ID" value="PPQ27760.1"/>
    <property type="molecule type" value="Genomic_DNA"/>
</dbReference>
<protein>
    <recommendedName>
        <fullName evidence="4">Flagellar FliJ protein</fullName>
    </recommendedName>
</protein>
<evidence type="ECO:0000313" key="2">
    <source>
        <dbReference type="EMBL" id="PPQ27760.1"/>
    </source>
</evidence>